<dbReference type="InterPro" id="IPR023404">
    <property type="entry name" value="rSAM_horseshoe"/>
</dbReference>
<dbReference type="InterPro" id="IPR051198">
    <property type="entry name" value="BchE-like"/>
</dbReference>
<dbReference type="SFLD" id="SFLDG01123">
    <property type="entry name" value="methyltransferase_(Class_B)"/>
    <property type="match status" value="1"/>
</dbReference>
<dbReference type="GO" id="GO:0046872">
    <property type="term" value="F:metal ion binding"/>
    <property type="evidence" value="ECO:0007669"/>
    <property type="project" value="UniProtKB-KW"/>
</dbReference>
<dbReference type="InterPro" id="IPR006638">
    <property type="entry name" value="Elp3/MiaA/NifB-like_rSAM"/>
</dbReference>
<comment type="caution">
    <text evidence="8">The sequence shown here is derived from an EMBL/GenBank/DDBJ whole genome shotgun (WGS) entry which is preliminary data.</text>
</comment>
<dbReference type="STRING" id="1434232.MAIT1_01992"/>
<feature type="domain" description="B12-binding" evidence="6">
    <location>
        <begin position="1"/>
        <end position="138"/>
    </location>
</feature>
<dbReference type="AlphaFoldDB" id="A0A1Y2K2V0"/>
<name>A0A1Y2K2V0_9PROT</name>
<dbReference type="InterPro" id="IPR034466">
    <property type="entry name" value="Methyltransferase_Class_B"/>
</dbReference>
<evidence type="ECO:0000256" key="5">
    <source>
        <dbReference type="ARBA" id="ARBA00023014"/>
    </source>
</evidence>
<keyword evidence="9" id="KW-1185">Reference proteome</keyword>
<evidence type="ECO:0000313" key="9">
    <source>
        <dbReference type="Proteomes" id="UP000194003"/>
    </source>
</evidence>
<dbReference type="InterPro" id="IPR058240">
    <property type="entry name" value="rSAM_sf"/>
</dbReference>
<dbReference type="Proteomes" id="UP000194003">
    <property type="component" value="Unassembled WGS sequence"/>
</dbReference>
<dbReference type="InterPro" id="IPR006158">
    <property type="entry name" value="Cobalamin-bd"/>
</dbReference>
<dbReference type="RefSeq" id="WP_085444431.1">
    <property type="nucleotide sequence ID" value="NZ_LVJN01000020.1"/>
</dbReference>
<dbReference type="GO" id="GO:0003824">
    <property type="term" value="F:catalytic activity"/>
    <property type="evidence" value="ECO:0007669"/>
    <property type="project" value="InterPro"/>
</dbReference>
<dbReference type="SUPFAM" id="SSF102114">
    <property type="entry name" value="Radical SAM enzymes"/>
    <property type="match status" value="1"/>
</dbReference>
<dbReference type="InterPro" id="IPR036724">
    <property type="entry name" value="Cobalamin-bd_sf"/>
</dbReference>
<dbReference type="SFLD" id="SFLDG01082">
    <property type="entry name" value="B12-binding_domain_containing"/>
    <property type="match status" value="1"/>
</dbReference>
<comment type="cofactor">
    <cofactor evidence="1">
        <name>[4Fe-4S] cluster</name>
        <dbReference type="ChEBI" id="CHEBI:49883"/>
    </cofactor>
</comment>
<protein>
    <submittedName>
        <fullName evidence="8">Putative radical SAM domain-containing protein</fullName>
    </submittedName>
</protein>
<dbReference type="PROSITE" id="PS51918">
    <property type="entry name" value="RADICAL_SAM"/>
    <property type="match status" value="1"/>
</dbReference>
<evidence type="ECO:0000259" key="6">
    <source>
        <dbReference type="PROSITE" id="PS51332"/>
    </source>
</evidence>
<keyword evidence="2" id="KW-0949">S-adenosyl-L-methionine</keyword>
<dbReference type="PANTHER" id="PTHR43409">
    <property type="entry name" value="ANAEROBIC MAGNESIUM-PROTOPORPHYRIN IX MONOMETHYL ESTER CYCLASE-RELATED"/>
    <property type="match status" value="1"/>
</dbReference>
<evidence type="ECO:0000256" key="4">
    <source>
        <dbReference type="ARBA" id="ARBA00023004"/>
    </source>
</evidence>
<dbReference type="OrthoDB" id="9801424at2"/>
<evidence type="ECO:0000313" key="8">
    <source>
        <dbReference type="EMBL" id="OSM01926.1"/>
    </source>
</evidence>
<dbReference type="GO" id="GO:0005829">
    <property type="term" value="C:cytosol"/>
    <property type="evidence" value="ECO:0007669"/>
    <property type="project" value="TreeGrafter"/>
</dbReference>
<evidence type="ECO:0000259" key="7">
    <source>
        <dbReference type="PROSITE" id="PS51918"/>
    </source>
</evidence>
<gene>
    <name evidence="8" type="ORF">MAIT1_01992</name>
</gene>
<keyword evidence="5" id="KW-0411">Iron-sulfur</keyword>
<dbReference type="GO" id="GO:0051539">
    <property type="term" value="F:4 iron, 4 sulfur cluster binding"/>
    <property type="evidence" value="ECO:0007669"/>
    <property type="project" value="UniProtKB-KW"/>
</dbReference>
<dbReference type="Pfam" id="PF04055">
    <property type="entry name" value="Radical_SAM"/>
    <property type="match status" value="1"/>
</dbReference>
<feature type="domain" description="Radical SAM core" evidence="7">
    <location>
        <begin position="186"/>
        <end position="428"/>
    </location>
</feature>
<evidence type="ECO:0000256" key="2">
    <source>
        <dbReference type="ARBA" id="ARBA00022691"/>
    </source>
</evidence>
<proteinExistence type="predicted"/>
<dbReference type="Gene3D" id="3.40.50.280">
    <property type="entry name" value="Cobalamin-binding domain"/>
    <property type="match status" value="1"/>
</dbReference>
<reference evidence="8 9" key="1">
    <citation type="journal article" date="2016" name="BMC Genomics">
        <title>Combined genomic and structural analyses of a cultured magnetotactic bacterium reveals its niche adaptation to a dynamic environment.</title>
        <authorList>
            <person name="Araujo A.C."/>
            <person name="Morillo V."/>
            <person name="Cypriano J."/>
            <person name="Teixeira L.C."/>
            <person name="Leao P."/>
            <person name="Lyra S."/>
            <person name="Almeida L.G."/>
            <person name="Bazylinski D.A."/>
            <person name="Vasconcellos A.T."/>
            <person name="Abreu F."/>
            <person name="Lins U."/>
        </authorList>
    </citation>
    <scope>NUCLEOTIDE SEQUENCE [LARGE SCALE GENOMIC DNA]</scope>
    <source>
        <strain evidence="8 9">IT-1</strain>
    </source>
</reference>
<dbReference type="SMART" id="SM00729">
    <property type="entry name" value="Elp3"/>
    <property type="match status" value="1"/>
</dbReference>
<dbReference type="SFLD" id="SFLDS00029">
    <property type="entry name" value="Radical_SAM"/>
    <property type="match status" value="1"/>
</dbReference>
<dbReference type="Pfam" id="PF02310">
    <property type="entry name" value="B12-binding"/>
    <property type="match status" value="1"/>
</dbReference>
<evidence type="ECO:0000256" key="1">
    <source>
        <dbReference type="ARBA" id="ARBA00001966"/>
    </source>
</evidence>
<accession>A0A1Y2K2V0</accession>
<keyword evidence="4" id="KW-0408">Iron</keyword>
<dbReference type="PANTHER" id="PTHR43409:SF16">
    <property type="entry name" value="SLR0320 PROTEIN"/>
    <property type="match status" value="1"/>
</dbReference>
<evidence type="ECO:0000256" key="3">
    <source>
        <dbReference type="ARBA" id="ARBA00022723"/>
    </source>
</evidence>
<sequence length="507" mass="57350">MNILFAHPPSQAYRTSIYMPLAMGQLIAFAEQAGHTVVCADLHNHGMAPEAIQGFLKKEHFDVCLMSGFASQVKGMRETIASIRQTRRELPVVLGGLGVSYLPETALNYTGADAIATGEGEPMLLPLLDAIAERAAFNEVPSLTFRQRDGALIQTPLAPVIEDLDALPLMAYHHFDMDLMVENDFFTDDKRSMVSWSLRGCAYSCDFCTNSVEKNPGFLNAWPGGRVETKMPGRVRARSGWRVAEEWTLLKERYGIENIFLADLEFMASRKHVEDVCRAVAPLDMSWWVMARPEVATEEKLTWMKRSGCHYVNYGIESISPEICRNIHRSSDLPRITAGIRAARTVGMTAQVNFIVGLPGETVESVRDSVEFCRDNDLIYLPTILQPFPGTMIFERYRQRINLDTLYDDIADRWDMSWRIAYNFSNMSDRQLLWVRKRAMSLNVIHIWVTKQRALAWLLSWSVTLGLILFEGALRRYRVGVRHLVRLVLGRANRAAQTRSAPPDAAS</sequence>
<dbReference type="EMBL" id="LVJN01000020">
    <property type="protein sequence ID" value="OSM01926.1"/>
    <property type="molecule type" value="Genomic_DNA"/>
</dbReference>
<organism evidence="8 9">
    <name type="scientific">Magnetofaba australis IT-1</name>
    <dbReference type="NCBI Taxonomy" id="1434232"/>
    <lineage>
        <taxon>Bacteria</taxon>
        <taxon>Pseudomonadati</taxon>
        <taxon>Pseudomonadota</taxon>
        <taxon>Magnetococcia</taxon>
        <taxon>Magnetococcales</taxon>
        <taxon>Magnetococcaceae</taxon>
        <taxon>Magnetofaba</taxon>
    </lineage>
</organism>
<dbReference type="InterPro" id="IPR007197">
    <property type="entry name" value="rSAM"/>
</dbReference>
<dbReference type="PROSITE" id="PS51332">
    <property type="entry name" value="B12_BINDING"/>
    <property type="match status" value="1"/>
</dbReference>
<keyword evidence="3" id="KW-0479">Metal-binding</keyword>
<dbReference type="SUPFAM" id="SSF52242">
    <property type="entry name" value="Cobalamin (vitamin B12)-binding domain"/>
    <property type="match status" value="1"/>
</dbReference>
<dbReference type="GO" id="GO:0031419">
    <property type="term" value="F:cobalamin binding"/>
    <property type="evidence" value="ECO:0007669"/>
    <property type="project" value="InterPro"/>
</dbReference>
<dbReference type="Gene3D" id="3.80.30.20">
    <property type="entry name" value="tm_1862 like domain"/>
    <property type="match status" value="1"/>
</dbReference>